<proteinExistence type="predicted"/>
<keyword evidence="1" id="KW-1133">Transmembrane helix</keyword>
<keyword evidence="1" id="KW-0472">Membrane</keyword>
<reference evidence="2" key="2">
    <citation type="submission" date="2019-09" db="EMBL/GenBank/DDBJ databases">
        <authorList>
            <person name="Ohlund P."/>
            <person name="Hayer J."/>
            <person name="Lunden H."/>
            <person name="Hesson J.C."/>
            <person name="Blomstrom A.-L."/>
        </authorList>
    </citation>
    <scope>NUCLEOTIDE SEQUENCE</scope>
    <source>
        <strain evidence="2">SW14</strain>
    </source>
</reference>
<accession>A0A5Q0V1Q7</accession>
<name>A0A5Q0V1Q7_9VIRU</name>
<protein>
    <submittedName>
        <fullName evidence="2">Uncharacterized protein</fullName>
    </submittedName>
</protein>
<evidence type="ECO:0000256" key="1">
    <source>
        <dbReference type="SAM" id="Phobius"/>
    </source>
</evidence>
<organism evidence="2">
    <name type="scientific">Hammarskog virga-like virus</name>
    <dbReference type="NCBI Taxonomy" id="2665440"/>
    <lineage>
        <taxon>Viruses</taxon>
        <taxon>Riboviria</taxon>
        <taxon>Orthornavirae</taxon>
        <taxon>Kitrinoviricota</taxon>
        <taxon>Alsuviricetes</taxon>
        <taxon>Martellivirales</taxon>
        <taxon>Virgaviridae</taxon>
    </lineage>
</organism>
<reference evidence="2" key="1">
    <citation type="journal article" date="2019" name="Viruses">
        <title>Viromics Reveal a Number of Novel RNA Viruses in Swedish Mosquitoes.</title>
        <authorList>
            <person name="Oehlund P."/>
            <person name="Hayer J."/>
            <person name="Lunden H."/>
            <person name="Hesson J.C."/>
            <person name="Blomstroem A.-L."/>
        </authorList>
    </citation>
    <scope>NUCLEOTIDE SEQUENCE</scope>
    <source>
        <strain evidence="2">SW14</strain>
    </source>
</reference>
<dbReference type="EMBL" id="MN513382">
    <property type="protein sequence ID" value="QGA87339.1"/>
    <property type="molecule type" value="Genomic_RNA"/>
</dbReference>
<feature type="transmembrane region" description="Helical" evidence="1">
    <location>
        <begin position="341"/>
        <end position="358"/>
    </location>
</feature>
<evidence type="ECO:0000313" key="2">
    <source>
        <dbReference type="EMBL" id="QGA87339.1"/>
    </source>
</evidence>
<keyword evidence="1" id="KW-0812">Transmembrane</keyword>
<sequence length="385" mass="44164">MLWSLTLLLLRVVSARNVRLDFGTQRPEFSLLVNLKPVTEPGPACIKAVVNGECFLPDFCSPIIRYHKHIGQQVVLICAGYRSARSIEPVLEKFEAYPIDSVLQVTPKELYFVLVSPLGGAPTHALIIPLAILRLLAAQSEPPHEFYVDPELRVCAYGSFLPQISTFLQRRIPVLTNNVTLINPPFVTHETEISCKRPFRDATCPNMIILNRTHGLCAHTWVRVIPEYLCPRDFEYRHGFFTLPDICVNITQPETKPTLQVNYDDSWLQKNLKLVIMWFIDSAEVVVNFIENCFLKLLRKMTAFIFQELAQLQKYLEAFDAEYVMFEMLLLLTFITYRSNIHAAILLVVVFGLVCGYSRTMDFRLLKTIQFTSDSEDLNKIKFVP</sequence>